<sequence>MYVLTLGIVFILVAYLEWLNHGLTIASRGSCHDAAARLQLMALHALRVALALIVMLAAMSFNVGVLMAAVLAHALGFFLFGSSGMQEISQKGDSPPMSSV</sequence>
<evidence type="ECO:0000313" key="9">
    <source>
        <dbReference type="RefSeq" id="XP_038970585.1"/>
    </source>
</evidence>
<evidence type="ECO:0000256" key="6">
    <source>
        <dbReference type="ARBA" id="ARBA00023136"/>
    </source>
</evidence>
<dbReference type="Pfam" id="PF04145">
    <property type="entry name" value="Ctr"/>
    <property type="match status" value="1"/>
</dbReference>
<reference evidence="8" key="1">
    <citation type="journal article" date="2019" name="Nat. Commun.">
        <title>Genome-wide association mapping of date palm fruit traits.</title>
        <authorList>
            <person name="Hazzouri K.M."/>
            <person name="Gros-Balthazard M."/>
            <person name="Flowers J.M."/>
            <person name="Copetti D."/>
            <person name="Lemansour A."/>
            <person name="Lebrun M."/>
            <person name="Masmoudi K."/>
            <person name="Ferrand S."/>
            <person name="Dhar M.I."/>
            <person name="Fresquez Z.A."/>
            <person name="Rosas U."/>
            <person name="Zhang J."/>
            <person name="Talag J."/>
            <person name="Lee S."/>
            <person name="Kudrna D."/>
            <person name="Powell R.F."/>
            <person name="Leitch I.J."/>
            <person name="Krueger R.R."/>
            <person name="Wing R.A."/>
            <person name="Amiri K.M.A."/>
            <person name="Purugganan M.D."/>
        </authorList>
    </citation>
    <scope>NUCLEOTIDE SEQUENCE [LARGE SCALE GENOMIC DNA]</scope>
    <source>
        <strain evidence="8">cv. Khalas</strain>
    </source>
</reference>
<keyword evidence="7" id="KW-0813">Transport</keyword>
<dbReference type="GO" id="GO:0005375">
    <property type="term" value="F:copper ion transmembrane transporter activity"/>
    <property type="evidence" value="ECO:0007669"/>
    <property type="project" value="UniProtKB-UniRule"/>
</dbReference>
<reference evidence="9" key="2">
    <citation type="submission" date="2025-08" db="UniProtKB">
        <authorList>
            <consortium name="RefSeq"/>
        </authorList>
    </citation>
    <scope>IDENTIFICATION</scope>
    <source>
        <tissue evidence="9">Young leaves</tissue>
    </source>
</reference>
<evidence type="ECO:0000313" key="8">
    <source>
        <dbReference type="Proteomes" id="UP000228380"/>
    </source>
</evidence>
<dbReference type="OrthoDB" id="73901at2759"/>
<dbReference type="AlphaFoldDB" id="A0A8B8Z946"/>
<dbReference type="InterPro" id="IPR007274">
    <property type="entry name" value="Cop_transporter"/>
</dbReference>
<keyword evidence="7" id="KW-0406">Ion transport</keyword>
<evidence type="ECO:0000256" key="1">
    <source>
        <dbReference type="ARBA" id="ARBA00006921"/>
    </source>
</evidence>
<comment type="similarity">
    <text evidence="1 7">Belongs to the copper transporter (Ctr) (TC 1.A.56) family. SLC31A subfamily.</text>
</comment>
<dbReference type="RefSeq" id="XP_038970585.1">
    <property type="nucleotide sequence ID" value="XM_039114657.1"/>
</dbReference>
<keyword evidence="2 7" id="KW-0812">Transmembrane</keyword>
<evidence type="ECO:0000256" key="2">
    <source>
        <dbReference type="ARBA" id="ARBA00022692"/>
    </source>
</evidence>
<proteinExistence type="inferred from homology"/>
<evidence type="ECO:0000256" key="4">
    <source>
        <dbReference type="ARBA" id="ARBA00022989"/>
    </source>
</evidence>
<dbReference type="GeneID" id="120104127"/>
<dbReference type="PANTHER" id="PTHR12483">
    <property type="entry name" value="SOLUTE CARRIER FAMILY 31 COPPER TRANSPORTERS"/>
    <property type="match status" value="1"/>
</dbReference>
<evidence type="ECO:0000256" key="5">
    <source>
        <dbReference type="ARBA" id="ARBA00023008"/>
    </source>
</evidence>
<keyword evidence="3 7" id="KW-0187">Copper transport</keyword>
<keyword evidence="4 7" id="KW-1133">Transmembrane helix</keyword>
<dbReference type="GO" id="GO:0005886">
    <property type="term" value="C:plasma membrane"/>
    <property type="evidence" value="ECO:0007669"/>
    <property type="project" value="TreeGrafter"/>
</dbReference>
<keyword evidence="6 7" id="KW-0472">Membrane</keyword>
<feature type="transmembrane region" description="Helical" evidence="7">
    <location>
        <begin position="6"/>
        <end position="26"/>
    </location>
</feature>
<dbReference type="KEGG" id="pda:120104127"/>
<accession>A0A8B8Z946</accession>
<gene>
    <name evidence="9" type="primary">LOC120104127</name>
</gene>
<dbReference type="Proteomes" id="UP000228380">
    <property type="component" value="Chromosome 16"/>
</dbReference>
<organism evidence="8 9">
    <name type="scientific">Phoenix dactylifera</name>
    <name type="common">Date palm</name>
    <dbReference type="NCBI Taxonomy" id="42345"/>
    <lineage>
        <taxon>Eukaryota</taxon>
        <taxon>Viridiplantae</taxon>
        <taxon>Streptophyta</taxon>
        <taxon>Embryophyta</taxon>
        <taxon>Tracheophyta</taxon>
        <taxon>Spermatophyta</taxon>
        <taxon>Magnoliopsida</taxon>
        <taxon>Liliopsida</taxon>
        <taxon>Arecaceae</taxon>
        <taxon>Coryphoideae</taxon>
        <taxon>Phoeniceae</taxon>
        <taxon>Phoenix</taxon>
    </lineage>
</organism>
<evidence type="ECO:0000256" key="3">
    <source>
        <dbReference type="ARBA" id="ARBA00022796"/>
    </source>
</evidence>
<comment type="subcellular location">
    <subcellularLocation>
        <location evidence="7">Membrane</location>
        <topology evidence="7">Multi-pass membrane protein</topology>
    </subcellularLocation>
</comment>
<name>A0A8B8Z946_PHODC</name>
<keyword evidence="5 7" id="KW-0186">Copper</keyword>
<keyword evidence="8" id="KW-1185">Reference proteome</keyword>
<evidence type="ECO:0000256" key="7">
    <source>
        <dbReference type="RuleBase" id="RU367022"/>
    </source>
</evidence>
<dbReference type="PANTHER" id="PTHR12483:SF117">
    <property type="entry name" value="COPPER TRANSPORTER 3"/>
    <property type="match status" value="1"/>
</dbReference>
<protein>
    <recommendedName>
        <fullName evidence="7">Copper transport protein</fullName>
    </recommendedName>
</protein>